<organism evidence="1 2">
    <name type="scientific">Paraflavitalea soli</name>
    <dbReference type="NCBI Taxonomy" id="2315862"/>
    <lineage>
        <taxon>Bacteria</taxon>
        <taxon>Pseudomonadati</taxon>
        <taxon>Bacteroidota</taxon>
        <taxon>Chitinophagia</taxon>
        <taxon>Chitinophagales</taxon>
        <taxon>Chitinophagaceae</taxon>
        <taxon>Paraflavitalea</taxon>
    </lineage>
</organism>
<evidence type="ECO:0000313" key="1">
    <source>
        <dbReference type="EMBL" id="AXY77931.1"/>
    </source>
</evidence>
<evidence type="ECO:0000313" key="2">
    <source>
        <dbReference type="Proteomes" id="UP000263900"/>
    </source>
</evidence>
<dbReference type="AlphaFoldDB" id="A0A3B7N7L0"/>
<protein>
    <submittedName>
        <fullName evidence="1">DUF3788 family protein</fullName>
    </submittedName>
</protein>
<dbReference type="OrthoDB" id="1121290at2"/>
<accession>A0A3B7N7L0</accession>
<dbReference type="InterPro" id="IPR024265">
    <property type="entry name" value="DUF3788"/>
</dbReference>
<dbReference type="EMBL" id="CP032157">
    <property type="protein sequence ID" value="AXY77931.1"/>
    <property type="molecule type" value="Genomic_DNA"/>
</dbReference>
<gene>
    <name evidence="1" type="ORF">D3H65_29800</name>
</gene>
<reference evidence="1 2" key="1">
    <citation type="submission" date="2018-09" db="EMBL/GenBank/DDBJ databases">
        <title>Genome sequencing of strain 6GH32-13.</title>
        <authorList>
            <person name="Weon H.-Y."/>
            <person name="Heo J."/>
            <person name="Kwon S.-W."/>
        </authorList>
    </citation>
    <scope>NUCLEOTIDE SEQUENCE [LARGE SCALE GENOMIC DNA]</scope>
    <source>
        <strain evidence="1 2">5GH32-13</strain>
    </source>
</reference>
<dbReference type="KEGG" id="pseg:D3H65_29800"/>
<keyword evidence="2" id="KW-1185">Reference proteome</keyword>
<name>A0A3B7N7L0_9BACT</name>
<proteinExistence type="predicted"/>
<dbReference type="Pfam" id="PF12663">
    <property type="entry name" value="DUF3788"/>
    <property type="match status" value="1"/>
</dbReference>
<sequence>MIMMALMLPPDHDHRIHKKTAGCVALMQRVHTIRHHSSVKLFLKLSNVYHSIFQDQARRPVLKLFREALDVTYDQWSDISRYVFQNRPGAEELWYFNPKVGWHIRIRYNKRVIVYCIPCDQFFVILLVLGEKAVTEAMESSISTHTKQLIDAGAAHSEGRSCYIAVKDDGPVKDIKKLLAIKLFLKT</sequence>
<dbReference type="Proteomes" id="UP000263900">
    <property type="component" value="Chromosome"/>
</dbReference>